<dbReference type="InterPro" id="IPR038330">
    <property type="entry name" value="TspO/MBR-related_sf"/>
</dbReference>
<protein>
    <recommendedName>
        <fullName evidence="4">Tryptophan-rich sensory protein</fullName>
    </recommendedName>
</protein>
<feature type="transmembrane region" description="Helical" evidence="1">
    <location>
        <begin position="82"/>
        <end position="99"/>
    </location>
</feature>
<accession>A0A229UNZ0</accession>
<dbReference type="OrthoDB" id="5189031at2"/>
<name>A0A229UNZ0_9BACL</name>
<dbReference type="RefSeq" id="WP_094015851.1">
    <property type="nucleotide sequence ID" value="NZ_NMQW01000023.1"/>
</dbReference>
<feature type="transmembrane region" description="Helical" evidence="1">
    <location>
        <begin position="145"/>
        <end position="166"/>
    </location>
</feature>
<dbReference type="EMBL" id="NMQW01000023">
    <property type="protein sequence ID" value="OXM85088.1"/>
    <property type="molecule type" value="Genomic_DNA"/>
</dbReference>
<feature type="transmembrane region" description="Helical" evidence="1">
    <location>
        <begin position="224"/>
        <end position="244"/>
    </location>
</feature>
<feature type="transmembrane region" description="Helical" evidence="1">
    <location>
        <begin position="105"/>
        <end position="124"/>
    </location>
</feature>
<feature type="transmembrane region" description="Helical" evidence="1">
    <location>
        <begin position="178"/>
        <end position="195"/>
    </location>
</feature>
<proteinExistence type="predicted"/>
<feature type="transmembrane region" description="Helical" evidence="1">
    <location>
        <begin position="49"/>
        <end position="70"/>
    </location>
</feature>
<dbReference type="Proteomes" id="UP000215509">
    <property type="component" value="Unassembled WGS sequence"/>
</dbReference>
<evidence type="ECO:0000256" key="1">
    <source>
        <dbReference type="SAM" id="Phobius"/>
    </source>
</evidence>
<keyword evidence="3" id="KW-1185">Reference proteome</keyword>
<keyword evidence="1" id="KW-1133">Transmembrane helix</keyword>
<organism evidence="2 3">
    <name type="scientific">Paenibacillus rigui</name>
    <dbReference type="NCBI Taxonomy" id="554312"/>
    <lineage>
        <taxon>Bacteria</taxon>
        <taxon>Bacillati</taxon>
        <taxon>Bacillota</taxon>
        <taxon>Bacilli</taxon>
        <taxon>Bacillales</taxon>
        <taxon>Paenibacillaceae</taxon>
        <taxon>Paenibacillus</taxon>
    </lineage>
</organism>
<gene>
    <name evidence="2" type="ORF">CF651_15870</name>
</gene>
<comment type="caution">
    <text evidence="2">The sequence shown here is derived from an EMBL/GenBank/DDBJ whole genome shotgun (WGS) entry which is preliminary data.</text>
</comment>
<keyword evidence="1" id="KW-0472">Membrane</keyword>
<evidence type="ECO:0008006" key="4">
    <source>
        <dbReference type="Google" id="ProtNLM"/>
    </source>
</evidence>
<feature type="transmembrane region" description="Helical" evidence="1">
    <location>
        <begin position="202"/>
        <end position="218"/>
    </location>
</feature>
<dbReference type="PANTHER" id="PTHR33802:SF1">
    <property type="entry name" value="XK-RELATED PROTEIN"/>
    <property type="match status" value="1"/>
</dbReference>
<dbReference type="Gene3D" id="1.20.1260.100">
    <property type="entry name" value="TspO/MBR protein"/>
    <property type="match status" value="1"/>
</dbReference>
<keyword evidence="1" id="KW-0812">Transmembrane</keyword>
<dbReference type="PANTHER" id="PTHR33802">
    <property type="entry name" value="SI:CH211-161H7.5-RELATED"/>
    <property type="match status" value="1"/>
</dbReference>
<evidence type="ECO:0000313" key="2">
    <source>
        <dbReference type="EMBL" id="OXM85088.1"/>
    </source>
</evidence>
<sequence length="257" mass="28442">MNTLLRWLNVVSLLAVLVVNWLATALPINGKTTGQISAMFPVPITPAPYAFSIWGLIYALLIVFVIVQFVPRARDAEEITSIGPWFIVSCFFNISWILLWQYLYITSSVFAMLGLLLSLAAVYWNTHKQGWSSDPLIRWGVQIPFSIYLGWITIAAIVNIAVALYAVGWKPFGLSETAWTMLLILIAFLVAVAVGLRFRDPAYVLVAVWALIAVGVANKGEAPIVYTAWAAAVLLFIFSIGLIANNRSHNGKFKLHS</sequence>
<evidence type="ECO:0000313" key="3">
    <source>
        <dbReference type="Proteomes" id="UP000215509"/>
    </source>
</evidence>
<reference evidence="2 3" key="1">
    <citation type="submission" date="2017-07" db="EMBL/GenBank/DDBJ databases">
        <title>Genome sequencing and assembly of Paenibacillus rigui.</title>
        <authorList>
            <person name="Mayilraj S."/>
        </authorList>
    </citation>
    <scope>NUCLEOTIDE SEQUENCE [LARGE SCALE GENOMIC DNA]</scope>
    <source>
        <strain evidence="2 3">JCM 16352</strain>
    </source>
</reference>
<dbReference type="AlphaFoldDB" id="A0A229UNZ0"/>